<evidence type="ECO:0000256" key="1">
    <source>
        <dbReference type="SAM" id="Phobius"/>
    </source>
</evidence>
<accession>A0AAW2WNN9</accession>
<gene>
    <name evidence="2" type="ORF">Sradi_0151600</name>
</gene>
<organism evidence="2">
    <name type="scientific">Sesamum radiatum</name>
    <name type="common">Black benniseed</name>
    <dbReference type="NCBI Taxonomy" id="300843"/>
    <lineage>
        <taxon>Eukaryota</taxon>
        <taxon>Viridiplantae</taxon>
        <taxon>Streptophyta</taxon>
        <taxon>Embryophyta</taxon>
        <taxon>Tracheophyta</taxon>
        <taxon>Spermatophyta</taxon>
        <taxon>Magnoliopsida</taxon>
        <taxon>eudicotyledons</taxon>
        <taxon>Gunneridae</taxon>
        <taxon>Pentapetalae</taxon>
        <taxon>asterids</taxon>
        <taxon>lamiids</taxon>
        <taxon>Lamiales</taxon>
        <taxon>Pedaliaceae</taxon>
        <taxon>Sesamum</taxon>
    </lineage>
</organism>
<dbReference type="PANTHER" id="PTHR11439">
    <property type="entry name" value="GAG-POL-RELATED RETROTRANSPOSON"/>
    <property type="match status" value="1"/>
</dbReference>
<evidence type="ECO:0000313" key="2">
    <source>
        <dbReference type="EMBL" id="KAL0442127.1"/>
    </source>
</evidence>
<comment type="caution">
    <text evidence="2">The sequence shown here is derived from an EMBL/GenBank/DDBJ whole genome shotgun (WGS) entry which is preliminary data.</text>
</comment>
<protein>
    <submittedName>
        <fullName evidence="2">Uncharacterized protein</fullName>
    </submittedName>
</protein>
<keyword evidence="1" id="KW-0812">Transmembrane</keyword>
<dbReference type="PANTHER" id="PTHR11439:SF465">
    <property type="entry name" value="REVERSE TRANSCRIPTASE TY1_COPIA-TYPE DOMAIN-CONTAINING PROTEIN"/>
    <property type="match status" value="1"/>
</dbReference>
<dbReference type="AlphaFoldDB" id="A0AAW2WNN9"/>
<keyword evidence="1" id="KW-1133">Transmembrane helix</keyword>
<reference evidence="2" key="1">
    <citation type="submission" date="2020-06" db="EMBL/GenBank/DDBJ databases">
        <authorList>
            <person name="Li T."/>
            <person name="Hu X."/>
            <person name="Zhang T."/>
            <person name="Song X."/>
            <person name="Zhang H."/>
            <person name="Dai N."/>
            <person name="Sheng W."/>
            <person name="Hou X."/>
            <person name="Wei L."/>
        </authorList>
    </citation>
    <scope>NUCLEOTIDE SEQUENCE</scope>
    <source>
        <strain evidence="2">G02</strain>
        <tissue evidence="2">Leaf</tissue>
    </source>
</reference>
<reference evidence="2" key="2">
    <citation type="journal article" date="2024" name="Plant">
        <title>Genomic evolution and insights into agronomic trait innovations of Sesamum species.</title>
        <authorList>
            <person name="Miao H."/>
            <person name="Wang L."/>
            <person name="Qu L."/>
            <person name="Liu H."/>
            <person name="Sun Y."/>
            <person name="Le M."/>
            <person name="Wang Q."/>
            <person name="Wei S."/>
            <person name="Zheng Y."/>
            <person name="Lin W."/>
            <person name="Duan Y."/>
            <person name="Cao H."/>
            <person name="Xiong S."/>
            <person name="Wang X."/>
            <person name="Wei L."/>
            <person name="Li C."/>
            <person name="Ma Q."/>
            <person name="Ju M."/>
            <person name="Zhao R."/>
            <person name="Li G."/>
            <person name="Mu C."/>
            <person name="Tian Q."/>
            <person name="Mei H."/>
            <person name="Zhang T."/>
            <person name="Gao T."/>
            <person name="Zhang H."/>
        </authorList>
    </citation>
    <scope>NUCLEOTIDE SEQUENCE</scope>
    <source>
        <strain evidence="2">G02</strain>
    </source>
</reference>
<feature type="transmembrane region" description="Helical" evidence="1">
    <location>
        <begin position="6"/>
        <end position="28"/>
    </location>
</feature>
<dbReference type="CDD" id="cd09272">
    <property type="entry name" value="RNase_HI_RT_Ty1"/>
    <property type="match status" value="1"/>
</dbReference>
<dbReference type="EMBL" id="JACGWJ010000001">
    <property type="protein sequence ID" value="KAL0442127.1"/>
    <property type="molecule type" value="Genomic_DNA"/>
</dbReference>
<proteinExistence type="predicted"/>
<sequence length="184" mass="20565">MMPIGGPILTLGVPFLAFVCFWVLLSFLGRPRNKLQFLDPLLRVEYRSLVATVCELHWISYILPGLSVSPSLPIRMFCDNKTTLHIMANPVFHEHTKHLYIDCHVVRNQYRSGFVLPSFVRSKEQLADIFTKNLSGPLFASLLSELDLFSLLPGPSCGGAVGMVTQHTGLEEEDDDSAFQMDPG</sequence>
<name>A0AAW2WNN9_SESRA</name>
<keyword evidence="1" id="KW-0472">Membrane</keyword>